<gene>
    <name evidence="2" type="ORF">ACJRO7_000804</name>
</gene>
<protein>
    <submittedName>
        <fullName evidence="2">Uncharacterized protein</fullName>
    </submittedName>
</protein>
<keyword evidence="1" id="KW-0472">Membrane</keyword>
<dbReference type="EMBL" id="JBJKBG010000001">
    <property type="protein sequence ID" value="KAL3753459.1"/>
    <property type="molecule type" value="Genomic_DNA"/>
</dbReference>
<sequence>MACASQSYQDRFVLSYHLSATLLVSPSFSFSFSFDITLFIWFLFVHGSDLFCFVIKDKFLAFCSRLKLSFGSSLCPQTLNFAECFPSSVVSRKSPQPGNAEKCA</sequence>
<name>A0ABD3LNZ0_EUCGL</name>
<proteinExistence type="predicted"/>
<comment type="caution">
    <text evidence="2">The sequence shown here is derived from an EMBL/GenBank/DDBJ whole genome shotgun (WGS) entry which is preliminary data.</text>
</comment>
<feature type="transmembrane region" description="Helical" evidence="1">
    <location>
        <begin position="12"/>
        <end position="32"/>
    </location>
</feature>
<organism evidence="2 3">
    <name type="scientific">Eucalyptus globulus</name>
    <name type="common">Tasmanian blue gum</name>
    <dbReference type="NCBI Taxonomy" id="34317"/>
    <lineage>
        <taxon>Eukaryota</taxon>
        <taxon>Viridiplantae</taxon>
        <taxon>Streptophyta</taxon>
        <taxon>Embryophyta</taxon>
        <taxon>Tracheophyta</taxon>
        <taxon>Spermatophyta</taxon>
        <taxon>Magnoliopsida</taxon>
        <taxon>eudicotyledons</taxon>
        <taxon>Gunneridae</taxon>
        <taxon>Pentapetalae</taxon>
        <taxon>rosids</taxon>
        <taxon>malvids</taxon>
        <taxon>Myrtales</taxon>
        <taxon>Myrtaceae</taxon>
        <taxon>Myrtoideae</taxon>
        <taxon>Eucalypteae</taxon>
        <taxon>Eucalyptus</taxon>
    </lineage>
</organism>
<evidence type="ECO:0000313" key="2">
    <source>
        <dbReference type="EMBL" id="KAL3753459.1"/>
    </source>
</evidence>
<keyword evidence="1" id="KW-0812">Transmembrane</keyword>
<keyword evidence="3" id="KW-1185">Reference proteome</keyword>
<evidence type="ECO:0000256" key="1">
    <source>
        <dbReference type="SAM" id="Phobius"/>
    </source>
</evidence>
<reference evidence="2 3" key="1">
    <citation type="submission" date="2024-11" db="EMBL/GenBank/DDBJ databases">
        <title>Chromosome-level genome assembly of Eucalyptus globulus Labill. provides insights into its genome evolution.</title>
        <authorList>
            <person name="Li X."/>
        </authorList>
    </citation>
    <scope>NUCLEOTIDE SEQUENCE [LARGE SCALE GENOMIC DNA]</scope>
    <source>
        <strain evidence="2">CL2024</strain>
        <tissue evidence="2">Fresh tender leaves</tissue>
    </source>
</reference>
<dbReference type="Proteomes" id="UP001634007">
    <property type="component" value="Unassembled WGS sequence"/>
</dbReference>
<evidence type="ECO:0000313" key="3">
    <source>
        <dbReference type="Proteomes" id="UP001634007"/>
    </source>
</evidence>
<feature type="transmembrane region" description="Helical" evidence="1">
    <location>
        <begin position="38"/>
        <end position="55"/>
    </location>
</feature>
<dbReference type="AlphaFoldDB" id="A0ABD3LNZ0"/>
<keyword evidence="1" id="KW-1133">Transmembrane helix</keyword>
<accession>A0ABD3LNZ0</accession>